<accession>A0A7G9R142</accession>
<evidence type="ECO:0000259" key="1">
    <source>
        <dbReference type="Pfam" id="PF03819"/>
    </source>
</evidence>
<dbReference type="KEGG" id="pei:H9L10_14090"/>
<organism evidence="2 3">
    <name type="scientific">Phycicoccus endophyticus</name>
    <dbReference type="NCBI Taxonomy" id="1690220"/>
    <lineage>
        <taxon>Bacteria</taxon>
        <taxon>Bacillati</taxon>
        <taxon>Actinomycetota</taxon>
        <taxon>Actinomycetes</taxon>
        <taxon>Micrococcales</taxon>
        <taxon>Intrasporangiaceae</taxon>
        <taxon>Phycicoccus</taxon>
    </lineage>
</organism>
<reference evidence="2 3" key="1">
    <citation type="submission" date="2020-08" db="EMBL/GenBank/DDBJ databases">
        <title>Genome sequence of Phycicoccus endophyticus JCM 31784T.</title>
        <authorList>
            <person name="Hyun D.-W."/>
            <person name="Bae J.-W."/>
        </authorList>
    </citation>
    <scope>NUCLEOTIDE SEQUENCE [LARGE SCALE GENOMIC DNA]</scope>
    <source>
        <strain evidence="2 3">JCM 31784</strain>
    </source>
</reference>
<evidence type="ECO:0000313" key="3">
    <source>
        <dbReference type="Proteomes" id="UP000515976"/>
    </source>
</evidence>
<dbReference type="AlphaFoldDB" id="A0A7G9R142"/>
<proteinExistence type="predicted"/>
<dbReference type="EMBL" id="CP060712">
    <property type="protein sequence ID" value="QNN49317.1"/>
    <property type="molecule type" value="Genomic_DNA"/>
</dbReference>
<sequence length="93" mass="10258">MDLAHLQEVIERTYGERDRARGVPSTVAWLAEEVGELAQAVRKGTHAQREHEFADVVAWVASLANQTGVDLELALARYREGCPRCGGMPCHCP</sequence>
<dbReference type="GO" id="GO:0016787">
    <property type="term" value="F:hydrolase activity"/>
    <property type="evidence" value="ECO:0007669"/>
    <property type="project" value="UniProtKB-KW"/>
</dbReference>
<feature type="domain" description="NTP pyrophosphohydrolase MazG-like" evidence="1">
    <location>
        <begin position="25"/>
        <end position="76"/>
    </location>
</feature>
<dbReference type="Pfam" id="PF03819">
    <property type="entry name" value="MazG"/>
    <property type="match status" value="1"/>
</dbReference>
<evidence type="ECO:0000313" key="2">
    <source>
        <dbReference type="EMBL" id="QNN49317.1"/>
    </source>
</evidence>
<protein>
    <submittedName>
        <fullName evidence="2">Pyrophosphohydrolase</fullName>
    </submittedName>
</protein>
<dbReference type="Gene3D" id="1.10.287.1080">
    <property type="entry name" value="MazG-like"/>
    <property type="match status" value="1"/>
</dbReference>
<dbReference type="RefSeq" id="WP_166104175.1">
    <property type="nucleotide sequence ID" value="NZ_BMMY01000012.1"/>
</dbReference>
<dbReference type="PANTHER" id="PTHR42702:SF1">
    <property type="entry name" value="REGULATORY PROTEIN FOR BETA-LACTAMASE"/>
    <property type="match status" value="1"/>
</dbReference>
<dbReference type="SUPFAM" id="SSF101386">
    <property type="entry name" value="all-alpha NTP pyrophosphatases"/>
    <property type="match status" value="1"/>
</dbReference>
<dbReference type="PANTHER" id="PTHR42702">
    <property type="entry name" value="NUCLEOTIDE PYROPHOSPHOHYDROLASE"/>
    <property type="match status" value="1"/>
</dbReference>
<keyword evidence="2" id="KW-0378">Hydrolase</keyword>
<name>A0A7G9R142_9MICO</name>
<gene>
    <name evidence="2" type="ORF">H9L10_14090</name>
</gene>
<dbReference type="Proteomes" id="UP000515976">
    <property type="component" value="Chromosome"/>
</dbReference>
<dbReference type="InterPro" id="IPR004518">
    <property type="entry name" value="MazG-like_dom"/>
</dbReference>
<keyword evidence="3" id="KW-1185">Reference proteome</keyword>